<dbReference type="GO" id="GO:0043709">
    <property type="term" value="P:cell adhesion involved in single-species biofilm formation"/>
    <property type="evidence" value="ECO:0007669"/>
    <property type="project" value="TreeGrafter"/>
</dbReference>
<reference evidence="2" key="2">
    <citation type="submission" date="2019-08" db="EMBL/GenBank/DDBJ databases">
        <title>Investigation of anaerobic lignin degradation for improved lignocellulosic biofuels.</title>
        <authorList>
            <person name="Deangelis K.PhD."/>
        </authorList>
    </citation>
    <scope>NUCLEOTIDE SEQUENCE [LARGE SCALE GENOMIC DNA]</scope>
    <source>
        <strain evidence="2">128R</strain>
    </source>
</reference>
<dbReference type="InterPro" id="IPR050263">
    <property type="entry name" value="Bact_Fimbrial_Adh_Pro"/>
</dbReference>
<organism evidence="2">
    <name type="scientific">Serratia fonticola</name>
    <dbReference type="NCBI Taxonomy" id="47917"/>
    <lineage>
        <taxon>Bacteria</taxon>
        <taxon>Pseudomonadati</taxon>
        <taxon>Pseudomonadota</taxon>
        <taxon>Gammaproteobacteria</taxon>
        <taxon>Enterobacterales</taxon>
        <taxon>Yersiniaceae</taxon>
        <taxon>Serratia</taxon>
    </lineage>
</organism>
<comment type="caution">
    <text evidence="2">The sequence shown here is derived from an EMBL/GenBank/DDBJ whole genome shotgun (WGS) entry which is preliminary data.</text>
</comment>
<dbReference type="AlphaFoldDB" id="A0A542BII7"/>
<reference evidence="2" key="1">
    <citation type="submission" date="2019-06" db="EMBL/GenBank/DDBJ databases">
        <authorList>
            <person name="Deangelis K."/>
            <person name="Huntemann M."/>
            <person name="Clum A."/>
            <person name="Pillay M."/>
            <person name="Palaniappan K."/>
            <person name="Varghese N."/>
            <person name="Mikhailova N."/>
            <person name="Stamatis D."/>
            <person name="Reddy T."/>
            <person name="Daum C."/>
            <person name="Shapiro N."/>
            <person name="Ivanova N."/>
            <person name="Kyrpides N."/>
            <person name="Woyke T."/>
        </authorList>
    </citation>
    <scope>NUCLEOTIDE SEQUENCE [LARGE SCALE GENOMIC DNA]</scope>
    <source>
        <strain evidence="2">128R</strain>
    </source>
</reference>
<proteinExistence type="predicted"/>
<dbReference type="InterPro" id="IPR008966">
    <property type="entry name" value="Adhesion_dom_sf"/>
</dbReference>
<dbReference type="OrthoDB" id="6522787at2"/>
<dbReference type="Pfam" id="PF00419">
    <property type="entry name" value="Fimbrial"/>
    <property type="match status" value="1"/>
</dbReference>
<dbReference type="PANTHER" id="PTHR33420">
    <property type="entry name" value="FIMBRIAL SUBUNIT ELFA-RELATED"/>
    <property type="match status" value="1"/>
</dbReference>
<sequence length="182" mass="19955">MGFQVDRMRKFFVIISFMLFSIKGSCFSGGGKVSMNGTIVESACTISTNDLWQEVDFGEVPLSKVVENGEATATMKAMIIHLVNCNLEKNKGGSWNNVSITFDGDTDSHRPDMFAMRGKGRGIGVEITDANGNVAVPGKVMPSLPLQEENTNLDFTIHLKRNNDTLKAGSLSSYIRFMVAYQ</sequence>
<evidence type="ECO:0000313" key="2">
    <source>
        <dbReference type="EMBL" id="TVZ69128.1"/>
    </source>
</evidence>
<dbReference type="EMBL" id="VISQ01000001">
    <property type="protein sequence ID" value="TVZ69128.1"/>
    <property type="molecule type" value="Genomic_DNA"/>
</dbReference>
<feature type="domain" description="Fimbrial-type adhesion" evidence="1">
    <location>
        <begin position="34"/>
        <end position="182"/>
    </location>
</feature>
<dbReference type="SUPFAM" id="SSF49401">
    <property type="entry name" value="Bacterial adhesins"/>
    <property type="match status" value="1"/>
</dbReference>
<accession>A0A542BII7</accession>
<evidence type="ECO:0000259" key="1">
    <source>
        <dbReference type="Pfam" id="PF00419"/>
    </source>
</evidence>
<name>A0A542BII7_SERFO</name>
<dbReference type="InterPro" id="IPR000259">
    <property type="entry name" value="Adhesion_dom_fimbrial"/>
</dbReference>
<protein>
    <submittedName>
        <fullName evidence="2">Type 1 fimbria pilin</fullName>
    </submittedName>
</protein>
<dbReference type="GO" id="GO:0009289">
    <property type="term" value="C:pilus"/>
    <property type="evidence" value="ECO:0007669"/>
    <property type="project" value="InterPro"/>
</dbReference>
<dbReference type="InterPro" id="IPR036937">
    <property type="entry name" value="Adhesion_dom_fimbrial_sf"/>
</dbReference>
<dbReference type="Gene3D" id="2.60.40.1090">
    <property type="entry name" value="Fimbrial-type adhesion domain"/>
    <property type="match status" value="1"/>
</dbReference>
<gene>
    <name evidence="2" type="ORF">FHU10_1603</name>
</gene>
<dbReference type="PANTHER" id="PTHR33420:SF26">
    <property type="entry name" value="FIMBRIAL SUBUNIT"/>
    <property type="match status" value="1"/>
</dbReference>